<accession>A0A392M8X1</accession>
<evidence type="ECO:0000259" key="1">
    <source>
        <dbReference type="Pfam" id="PF25597"/>
    </source>
</evidence>
<dbReference type="AlphaFoldDB" id="A0A392M8X1"/>
<evidence type="ECO:0000313" key="3">
    <source>
        <dbReference type="Proteomes" id="UP000265520"/>
    </source>
</evidence>
<name>A0A392M8X1_9FABA</name>
<dbReference type="InterPro" id="IPR057670">
    <property type="entry name" value="SH3_retrovirus"/>
</dbReference>
<dbReference type="Pfam" id="PF25597">
    <property type="entry name" value="SH3_retrovirus"/>
    <property type="match status" value="1"/>
</dbReference>
<keyword evidence="3" id="KW-1185">Reference proteome</keyword>
<dbReference type="EMBL" id="LXQA010005988">
    <property type="protein sequence ID" value="MCH83937.1"/>
    <property type="molecule type" value="Genomic_DNA"/>
</dbReference>
<sequence>MERKKTKRQVFGTRCYILADREQRRKSDPKSDEGIFMGYSTNSRAYRVYNERTKTIMESINVVDGETLMMEKMMMEKRETLMMEKMMILLNKQMFDQMFLTICLTP</sequence>
<protein>
    <submittedName>
        <fullName evidence="2">Gag-pol polyprotein</fullName>
    </submittedName>
</protein>
<comment type="caution">
    <text evidence="2">The sequence shown here is derived from an EMBL/GenBank/DDBJ whole genome shotgun (WGS) entry which is preliminary data.</text>
</comment>
<gene>
    <name evidence="2" type="ORF">A2U01_0004767</name>
</gene>
<dbReference type="Proteomes" id="UP000265520">
    <property type="component" value="Unassembled WGS sequence"/>
</dbReference>
<reference evidence="2 3" key="1">
    <citation type="journal article" date="2018" name="Front. Plant Sci.">
        <title>Red Clover (Trifolium pratense) and Zigzag Clover (T. medium) - A Picture of Genomic Similarities and Differences.</title>
        <authorList>
            <person name="Dluhosova J."/>
            <person name="Istvanek J."/>
            <person name="Nedelnik J."/>
            <person name="Repkova J."/>
        </authorList>
    </citation>
    <scope>NUCLEOTIDE SEQUENCE [LARGE SCALE GENOMIC DNA]</scope>
    <source>
        <strain evidence="3">cv. 10/8</strain>
        <tissue evidence="2">Leaf</tissue>
    </source>
</reference>
<evidence type="ECO:0000313" key="2">
    <source>
        <dbReference type="EMBL" id="MCH83937.1"/>
    </source>
</evidence>
<proteinExistence type="predicted"/>
<organism evidence="2 3">
    <name type="scientific">Trifolium medium</name>
    <dbReference type="NCBI Taxonomy" id="97028"/>
    <lineage>
        <taxon>Eukaryota</taxon>
        <taxon>Viridiplantae</taxon>
        <taxon>Streptophyta</taxon>
        <taxon>Embryophyta</taxon>
        <taxon>Tracheophyta</taxon>
        <taxon>Spermatophyta</taxon>
        <taxon>Magnoliopsida</taxon>
        <taxon>eudicotyledons</taxon>
        <taxon>Gunneridae</taxon>
        <taxon>Pentapetalae</taxon>
        <taxon>rosids</taxon>
        <taxon>fabids</taxon>
        <taxon>Fabales</taxon>
        <taxon>Fabaceae</taxon>
        <taxon>Papilionoideae</taxon>
        <taxon>50 kb inversion clade</taxon>
        <taxon>NPAAA clade</taxon>
        <taxon>Hologalegina</taxon>
        <taxon>IRL clade</taxon>
        <taxon>Trifolieae</taxon>
        <taxon>Trifolium</taxon>
    </lineage>
</organism>
<feature type="domain" description="Retroviral polymerase SH3-like" evidence="1">
    <location>
        <begin position="14"/>
        <end position="67"/>
    </location>
</feature>